<dbReference type="EMBL" id="KV426252">
    <property type="protein sequence ID" value="KZV83861.1"/>
    <property type="molecule type" value="Genomic_DNA"/>
</dbReference>
<dbReference type="Pfam" id="PF20151">
    <property type="entry name" value="DUF6533"/>
    <property type="match status" value="1"/>
</dbReference>
<evidence type="ECO:0000259" key="2">
    <source>
        <dbReference type="Pfam" id="PF20151"/>
    </source>
</evidence>
<feature type="transmembrane region" description="Helical" evidence="1">
    <location>
        <begin position="218"/>
        <end position="236"/>
    </location>
</feature>
<feature type="transmembrane region" description="Helical" evidence="1">
    <location>
        <begin position="116"/>
        <end position="137"/>
    </location>
</feature>
<keyword evidence="1" id="KW-1133">Transmembrane helix</keyword>
<feature type="transmembrane region" description="Helical" evidence="1">
    <location>
        <begin position="50"/>
        <end position="71"/>
    </location>
</feature>
<keyword evidence="1" id="KW-0812">Transmembrane</keyword>
<dbReference type="AlphaFoldDB" id="A0A165D632"/>
<organism evidence="3 4">
    <name type="scientific">Exidia glandulosa HHB12029</name>
    <dbReference type="NCBI Taxonomy" id="1314781"/>
    <lineage>
        <taxon>Eukaryota</taxon>
        <taxon>Fungi</taxon>
        <taxon>Dikarya</taxon>
        <taxon>Basidiomycota</taxon>
        <taxon>Agaricomycotina</taxon>
        <taxon>Agaricomycetes</taxon>
        <taxon>Auriculariales</taxon>
        <taxon>Exidiaceae</taxon>
        <taxon>Exidia</taxon>
    </lineage>
</organism>
<feature type="domain" description="DUF6533" evidence="2">
    <location>
        <begin position="21"/>
        <end position="53"/>
    </location>
</feature>
<name>A0A165D632_EXIGL</name>
<accession>A0A165D632</accession>
<dbReference type="Proteomes" id="UP000077266">
    <property type="component" value="Unassembled WGS sequence"/>
</dbReference>
<reference evidence="3 4" key="1">
    <citation type="journal article" date="2016" name="Mol. Biol. Evol.">
        <title>Comparative Genomics of Early-Diverging Mushroom-Forming Fungi Provides Insights into the Origins of Lignocellulose Decay Capabilities.</title>
        <authorList>
            <person name="Nagy L.G."/>
            <person name="Riley R."/>
            <person name="Tritt A."/>
            <person name="Adam C."/>
            <person name="Daum C."/>
            <person name="Floudas D."/>
            <person name="Sun H."/>
            <person name="Yadav J.S."/>
            <person name="Pangilinan J."/>
            <person name="Larsson K.H."/>
            <person name="Matsuura K."/>
            <person name="Barry K."/>
            <person name="Labutti K."/>
            <person name="Kuo R."/>
            <person name="Ohm R.A."/>
            <person name="Bhattacharya S.S."/>
            <person name="Shirouzu T."/>
            <person name="Yoshinaga Y."/>
            <person name="Martin F.M."/>
            <person name="Grigoriev I.V."/>
            <person name="Hibbett D.S."/>
        </authorList>
    </citation>
    <scope>NUCLEOTIDE SEQUENCE [LARGE SCALE GENOMIC DNA]</scope>
    <source>
        <strain evidence="3 4">HHB12029</strain>
    </source>
</reference>
<dbReference type="InParanoid" id="A0A165D632"/>
<evidence type="ECO:0000313" key="3">
    <source>
        <dbReference type="EMBL" id="KZV83861.1"/>
    </source>
</evidence>
<dbReference type="InterPro" id="IPR045340">
    <property type="entry name" value="DUF6533"/>
</dbReference>
<proteinExistence type="predicted"/>
<dbReference type="OrthoDB" id="3354157at2759"/>
<keyword evidence="4" id="KW-1185">Reference proteome</keyword>
<evidence type="ECO:0000256" key="1">
    <source>
        <dbReference type="SAM" id="Phobius"/>
    </source>
</evidence>
<protein>
    <recommendedName>
        <fullName evidence="2">DUF6533 domain-containing protein</fullName>
    </recommendedName>
</protein>
<evidence type="ECO:0000313" key="4">
    <source>
        <dbReference type="Proteomes" id="UP000077266"/>
    </source>
</evidence>
<keyword evidence="1" id="KW-0472">Membrane</keyword>
<feature type="transmembrane region" description="Helical" evidence="1">
    <location>
        <begin position="83"/>
        <end position="104"/>
    </location>
</feature>
<sequence length="301" mass="33532">MLEGLLLLLHDVQVTHYASGVYDYVLTFGEEYEYFWKAPWGCVKALFNRYFYLAFVAVDITCALIINMQSHFGVDPLTLDCKIWGDLCPILIVISSASIEFLLSYRVWALYQKTRVITILLIGIFVGTVVLSTVTILREGGCFPTNIPHWFWTVFIPPAVASALLFLLTAAKTVQTVGTCKNVAPLMTLFLRDGVVYFAFITITLSINIILFLVARPAMASAGVGIPPLFTTRILLNVRRCHARRTINVVEHMESVSTAPRFVIAPDYKPEGEGLSPELPSGEDAEPEVVQILALREVVIQ</sequence>
<feature type="transmembrane region" description="Helical" evidence="1">
    <location>
        <begin position="149"/>
        <end position="168"/>
    </location>
</feature>
<gene>
    <name evidence="3" type="ORF">EXIGLDRAFT_727904</name>
</gene>
<feature type="transmembrane region" description="Helical" evidence="1">
    <location>
        <begin position="189"/>
        <end position="212"/>
    </location>
</feature>